<gene>
    <name evidence="2" type="ORF">M5K25_019126</name>
</gene>
<protein>
    <submittedName>
        <fullName evidence="2">Uncharacterized protein</fullName>
    </submittedName>
</protein>
<keyword evidence="3" id="KW-1185">Reference proteome</keyword>
<dbReference type="AlphaFoldDB" id="A0ABD0ULA3"/>
<proteinExistence type="predicted"/>
<dbReference type="Proteomes" id="UP001552299">
    <property type="component" value="Unassembled WGS sequence"/>
</dbReference>
<sequence>MVALSKPQDRDCAYDRRQQDDHDDEAKEKLKAYMIKPLPAKKARMGATASYSIYDDLPEDDDEAEMAATNSPTNLQVRVNLKVTAYMAHRVKSHEQKMCGDEDEEFNVLKWRGLVGVKTFRSWHSSHDLFCAF</sequence>
<name>A0ABD0ULA3_DENTH</name>
<evidence type="ECO:0000256" key="1">
    <source>
        <dbReference type="SAM" id="MobiDB-lite"/>
    </source>
</evidence>
<feature type="region of interest" description="Disordered" evidence="1">
    <location>
        <begin position="1"/>
        <end position="25"/>
    </location>
</feature>
<accession>A0ABD0ULA3</accession>
<dbReference type="EMBL" id="JANQDX010000015">
    <property type="protein sequence ID" value="KAL0911023.1"/>
    <property type="molecule type" value="Genomic_DNA"/>
</dbReference>
<feature type="compositionally biased region" description="Basic and acidic residues" evidence="1">
    <location>
        <begin position="7"/>
        <end position="25"/>
    </location>
</feature>
<comment type="caution">
    <text evidence="2">The sequence shown here is derived from an EMBL/GenBank/DDBJ whole genome shotgun (WGS) entry which is preliminary data.</text>
</comment>
<evidence type="ECO:0000313" key="3">
    <source>
        <dbReference type="Proteomes" id="UP001552299"/>
    </source>
</evidence>
<organism evidence="2 3">
    <name type="scientific">Dendrobium thyrsiflorum</name>
    <name type="common">Pinecone-like raceme dendrobium</name>
    <name type="synonym">Orchid</name>
    <dbReference type="NCBI Taxonomy" id="117978"/>
    <lineage>
        <taxon>Eukaryota</taxon>
        <taxon>Viridiplantae</taxon>
        <taxon>Streptophyta</taxon>
        <taxon>Embryophyta</taxon>
        <taxon>Tracheophyta</taxon>
        <taxon>Spermatophyta</taxon>
        <taxon>Magnoliopsida</taxon>
        <taxon>Liliopsida</taxon>
        <taxon>Asparagales</taxon>
        <taxon>Orchidaceae</taxon>
        <taxon>Epidendroideae</taxon>
        <taxon>Malaxideae</taxon>
        <taxon>Dendrobiinae</taxon>
        <taxon>Dendrobium</taxon>
    </lineage>
</organism>
<reference evidence="2 3" key="1">
    <citation type="journal article" date="2024" name="Plant Biotechnol. J.">
        <title>Dendrobium thyrsiflorum genome and its molecular insights into genes involved in important horticultural traits.</title>
        <authorList>
            <person name="Chen B."/>
            <person name="Wang J.Y."/>
            <person name="Zheng P.J."/>
            <person name="Li K.L."/>
            <person name="Liang Y.M."/>
            <person name="Chen X.F."/>
            <person name="Zhang C."/>
            <person name="Zhao X."/>
            <person name="He X."/>
            <person name="Zhang G.Q."/>
            <person name="Liu Z.J."/>
            <person name="Xu Q."/>
        </authorList>
    </citation>
    <scope>NUCLEOTIDE SEQUENCE [LARGE SCALE GENOMIC DNA]</scope>
    <source>
        <strain evidence="2">GZMU011</strain>
    </source>
</reference>
<evidence type="ECO:0000313" key="2">
    <source>
        <dbReference type="EMBL" id="KAL0911023.1"/>
    </source>
</evidence>